<feature type="transmembrane region" description="Helical" evidence="1">
    <location>
        <begin position="188"/>
        <end position="207"/>
    </location>
</feature>
<feature type="transmembrane region" description="Helical" evidence="1">
    <location>
        <begin position="46"/>
        <end position="75"/>
    </location>
</feature>
<feature type="transmembrane region" description="Helical" evidence="1">
    <location>
        <begin position="266"/>
        <end position="285"/>
    </location>
</feature>
<dbReference type="KEGG" id="cfon:HZU75_11685"/>
<evidence type="ECO:0000313" key="3">
    <source>
        <dbReference type="Proteomes" id="UP000510822"/>
    </source>
</evidence>
<keyword evidence="1" id="KW-0472">Membrane</keyword>
<gene>
    <name evidence="2" type="ORF">HZU75_11685</name>
</gene>
<keyword evidence="1" id="KW-0812">Transmembrane</keyword>
<feature type="transmembrane region" description="Helical" evidence="1">
    <location>
        <begin position="356"/>
        <end position="374"/>
    </location>
</feature>
<feature type="transmembrane region" description="Helical" evidence="1">
    <location>
        <begin position="143"/>
        <end position="168"/>
    </location>
</feature>
<evidence type="ECO:0000256" key="1">
    <source>
        <dbReference type="SAM" id="Phobius"/>
    </source>
</evidence>
<feature type="transmembrane region" description="Helical" evidence="1">
    <location>
        <begin position="111"/>
        <end position="131"/>
    </location>
</feature>
<protein>
    <submittedName>
        <fullName evidence="2">Uncharacterized protein</fullName>
    </submittedName>
</protein>
<dbReference type="AlphaFoldDB" id="A0A7D5VB16"/>
<feature type="transmembrane region" description="Helical" evidence="1">
    <location>
        <begin position="297"/>
        <end position="318"/>
    </location>
</feature>
<organism evidence="2 3">
    <name type="scientific">Chitinibacter fontanus</name>
    <dbReference type="NCBI Taxonomy" id="1737446"/>
    <lineage>
        <taxon>Bacteria</taxon>
        <taxon>Pseudomonadati</taxon>
        <taxon>Pseudomonadota</taxon>
        <taxon>Betaproteobacteria</taxon>
        <taxon>Neisseriales</taxon>
        <taxon>Chitinibacteraceae</taxon>
        <taxon>Chitinibacter</taxon>
    </lineage>
</organism>
<name>A0A7D5VB16_9NEIS</name>
<sequence length="406" mass="44771">MFQPEFSLPVALPLRFFRTAPLWLALAALAAFGLEAGEWPQRYSPALLAITHLLMLGFIGNIMVGALLQVCAVLTGIRAQHPERWGWMLWLGLQTGTALLALGLWQMQTHYLQTAAVLLLLSLGALAVWLLTMLWRSRQASALVYPIAGLALTVLSGALLVGVLSVAWPALPLADLLRAHITLGSMAWIFALIIVVGLTVIPMFLVAPSWPARISRYLPAGLAIAVLGAVINAQLLVLLLMPALIWLIALYRLLHQSQRRADPARYLWAWGGFNLIVCTALVPWLDGLSTSWPAQEGIPVLLALHFIVAGLLPIFTAMQAKIIPFLLWMDYRLQVLSGGQLRHMGQLWPEKHLKRLSYLVYLLGISLLPLYLFAFKAIPALIMIFAAALSYCLERAIVHKKRACVS</sequence>
<dbReference type="EMBL" id="CP058952">
    <property type="protein sequence ID" value="QLI82132.1"/>
    <property type="molecule type" value="Genomic_DNA"/>
</dbReference>
<keyword evidence="1" id="KW-1133">Transmembrane helix</keyword>
<feature type="transmembrane region" description="Helical" evidence="1">
    <location>
        <begin position="237"/>
        <end position="254"/>
    </location>
</feature>
<evidence type="ECO:0000313" key="2">
    <source>
        <dbReference type="EMBL" id="QLI82132.1"/>
    </source>
</evidence>
<accession>A0A7D5VB16</accession>
<feature type="transmembrane region" description="Helical" evidence="1">
    <location>
        <begin position="87"/>
        <end position="105"/>
    </location>
</feature>
<feature type="transmembrane region" description="Helical" evidence="1">
    <location>
        <begin position="380"/>
        <end position="398"/>
    </location>
</feature>
<feature type="transmembrane region" description="Helical" evidence="1">
    <location>
        <begin position="214"/>
        <end position="231"/>
    </location>
</feature>
<dbReference type="RefSeq" id="WP_180306215.1">
    <property type="nucleotide sequence ID" value="NZ_CP058952.1"/>
</dbReference>
<keyword evidence="3" id="KW-1185">Reference proteome</keyword>
<proteinExistence type="predicted"/>
<reference evidence="2 3" key="1">
    <citation type="journal article" date="2016" name="Int. J. Syst. Evol. Microbiol.">
        <title>Chitinibacter fontanus sp. nov., isolated from a spring.</title>
        <authorList>
            <person name="Sheu S.Y."/>
            <person name="Li Y.S."/>
            <person name="Young C.C."/>
            <person name="Chen W.M."/>
        </authorList>
    </citation>
    <scope>NUCLEOTIDE SEQUENCE [LARGE SCALE GENOMIC DNA]</scope>
    <source>
        <strain evidence="2 3">STM-7</strain>
    </source>
</reference>
<dbReference type="Proteomes" id="UP000510822">
    <property type="component" value="Chromosome"/>
</dbReference>